<accession>A0A914RVN9</accession>
<dbReference type="WBParaSite" id="PEQ_0001038801-mRNA-1">
    <property type="protein sequence ID" value="PEQ_0001038801-mRNA-1"/>
    <property type="gene ID" value="PEQ_0001038801"/>
</dbReference>
<protein>
    <submittedName>
        <fullName evidence="2">Uncharacterized protein</fullName>
    </submittedName>
</protein>
<dbReference type="AlphaFoldDB" id="A0A914RVN9"/>
<organism evidence="1 2">
    <name type="scientific">Parascaris equorum</name>
    <name type="common">Equine roundworm</name>
    <dbReference type="NCBI Taxonomy" id="6256"/>
    <lineage>
        <taxon>Eukaryota</taxon>
        <taxon>Metazoa</taxon>
        <taxon>Ecdysozoa</taxon>
        <taxon>Nematoda</taxon>
        <taxon>Chromadorea</taxon>
        <taxon>Rhabditida</taxon>
        <taxon>Spirurina</taxon>
        <taxon>Ascaridomorpha</taxon>
        <taxon>Ascaridoidea</taxon>
        <taxon>Ascarididae</taxon>
        <taxon>Parascaris</taxon>
    </lineage>
</organism>
<keyword evidence="1" id="KW-1185">Reference proteome</keyword>
<evidence type="ECO:0000313" key="1">
    <source>
        <dbReference type="Proteomes" id="UP000887564"/>
    </source>
</evidence>
<name>A0A914RVN9_PAREQ</name>
<proteinExistence type="predicted"/>
<sequence length="47" mass="5621">MHRKIVKRTTRNLNKLITRSSFLCKNYNIFCFFFCCTSVESIAPERC</sequence>
<dbReference type="Proteomes" id="UP000887564">
    <property type="component" value="Unplaced"/>
</dbReference>
<reference evidence="2" key="1">
    <citation type="submission" date="2022-11" db="UniProtKB">
        <authorList>
            <consortium name="WormBaseParasite"/>
        </authorList>
    </citation>
    <scope>IDENTIFICATION</scope>
</reference>
<evidence type="ECO:0000313" key="2">
    <source>
        <dbReference type="WBParaSite" id="PEQ_0001038801-mRNA-1"/>
    </source>
</evidence>